<dbReference type="GeneID" id="100897914"/>
<dbReference type="InterPro" id="IPR026848">
    <property type="entry name" value="Fancl"/>
</dbReference>
<proteinExistence type="predicted"/>
<dbReference type="Gene3D" id="3.30.40.10">
    <property type="entry name" value="Zinc/RING finger domain, C3HC4 (zinc finger)"/>
    <property type="match status" value="1"/>
</dbReference>
<evidence type="ECO:0000313" key="3">
    <source>
        <dbReference type="Proteomes" id="UP000694867"/>
    </source>
</evidence>
<dbReference type="KEGG" id="goe:100897914"/>
<dbReference type="GO" id="GO:0006513">
    <property type="term" value="P:protein monoubiquitination"/>
    <property type="evidence" value="ECO:0007669"/>
    <property type="project" value="TreeGrafter"/>
</dbReference>
<dbReference type="RefSeq" id="XP_003740813.1">
    <property type="nucleotide sequence ID" value="XM_003740765.1"/>
</dbReference>
<dbReference type="InterPro" id="IPR044037">
    <property type="entry name" value="FANCL_d3"/>
</dbReference>
<keyword evidence="3" id="KW-1185">Reference proteome</keyword>
<dbReference type="GO" id="GO:0043240">
    <property type="term" value="C:Fanconi anaemia nuclear complex"/>
    <property type="evidence" value="ECO:0007669"/>
    <property type="project" value="InterPro"/>
</dbReference>
<gene>
    <name evidence="4" type="primary">LOC100897914</name>
</gene>
<name>A0AAJ6QQS5_9ACAR</name>
<sequence length="395" mass="45107">MSGASSEERDDDFLEDLAVADVYRHSQDAAACALKPTSLLSRFPGLIPLKSDLSLYRGSVKCGARDVELELRCDADGIKLQTEDVQLSTLQKRLETQNPEFFAKIRSIKDPNRFLHEFLSAAETLRDHDGNQKEYQPLNALTYRSVFEKLQKIGREYFCGIDKDLVTLRVGDLEMTYSLSAEAIKSATVPQSLLKELSSRKCDLLDAFNSFRTKAEQLRKFYESLESLDQSTWVIDPSDLRQAYRRVALEKSSILQITFLDPLQTGEPPILEFFGCRSSFQDFASLFKDRKWSRKWNPVVDVLENLRIAFGETIKFLPKEETAECSIACAICYAYLLGDQTPKVFCENSQCHRPYHEECFRIWALEQEAEHGLRRAVLTAPCVYCEKQILLTAAQ</sequence>
<dbReference type="SMART" id="SM01197">
    <property type="entry name" value="FANCL_C"/>
    <property type="match status" value="1"/>
</dbReference>
<evidence type="ECO:0000259" key="1">
    <source>
        <dbReference type="Pfam" id="PF11793"/>
    </source>
</evidence>
<dbReference type="Gene3D" id="3.10.110.20">
    <property type="entry name" value="RWD domain-like"/>
    <property type="match status" value="1"/>
</dbReference>
<dbReference type="GO" id="GO:0036297">
    <property type="term" value="P:interstrand cross-link repair"/>
    <property type="evidence" value="ECO:0007669"/>
    <property type="project" value="InterPro"/>
</dbReference>
<dbReference type="Pfam" id="PF11793">
    <property type="entry name" value="FANCL_C"/>
    <property type="match status" value="1"/>
</dbReference>
<feature type="domain" description="FANCL UBC-like" evidence="2">
    <location>
        <begin position="220"/>
        <end position="310"/>
    </location>
</feature>
<dbReference type="InterPro" id="IPR026850">
    <property type="entry name" value="FANCL_C"/>
</dbReference>
<evidence type="ECO:0000259" key="2">
    <source>
        <dbReference type="Pfam" id="PF18891"/>
    </source>
</evidence>
<protein>
    <submittedName>
        <fullName evidence="4">E3 ubiquitin-protein ligase FANCL</fullName>
    </submittedName>
</protein>
<accession>A0AAJ6QQS5</accession>
<reference evidence="4" key="1">
    <citation type="submission" date="2025-08" db="UniProtKB">
        <authorList>
            <consortium name="RefSeq"/>
        </authorList>
    </citation>
    <scope>IDENTIFICATION</scope>
</reference>
<evidence type="ECO:0000313" key="4">
    <source>
        <dbReference type="RefSeq" id="XP_003740813.1"/>
    </source>
</evidence>
<organism evidence="3 4">
    <name type="scientific">Galendromus occidentalis</name>
    <name type="common">western predatory mite</name>
    <dbReference type="NCBI Taxonomy" id="34638"/>
    <lineage>
        <taxon>Eukaryota</taxon>
        <taxon>Metazoa</taxon>
        <taxon>Ecdysozoa</taxon>
        <taxon>Arthropoda</taxon>
        <taxon>Chelicerata</taxon>
        <taxon>Arachnida</taxon>
        <taxon>Acari</taxon>
        <taxon>Parasitiformes</taxon>
        <taxon>Mesostigmata</taxon>
        <taxon>Gamasina</taxon>
        <taxon>Phytoseioidea</taxon>
        <taxon>Phytoseiidae</taxon>
        <taxon>Typhlodrominae</taxon>
        <taxon>Galendromus</taxon>
    </lineage>
</organism>
<dbReference type="GO" id="GO:0061630">
    <property type="term" value="F:ubiquitin protein ligase activity"/>
    <property type="evidence" value="ECO:0007669"/>
    <property type="project" value="TreeGrafter"/>
</dbReference>
<dbReference type="PANTHER" id="PTHR13206">
    <property type="entry name" value="UBIQUITIN LIGASE PROTEIN PHF9 FANCONI ANEMIA GROUP L PROTEIN"/>
    <property type="match status" value="1"/>
</dbReference>
<dbReference type="Pfam" id="PF18891">
    <property type="entry name" value="FANCL_d3"/>
    <property type="match status" value="1"/>
</dbReference>
<dbReference type="Proteomes" id="UP000694867">
    <property type="component" value="Unplaced"/>
</dbReference>
<dbReference type="InterPro" id="IPR043003">
    <property type="entry name" value="FANCL_d3_sf"/>
</dbReference>
<dbReference type="InterPro" id="IPR013083">
    <property type="entry name" value="Znf_RING/FYVE/PHD"/>
</dbReference>
<feature type="domain" description="FANCL C-terminal" evidence="1">
    <location>
        <begin position="326"/>
        <end position="391"/>
    </location>
</feature>
<dbReference type="AlphaFoldDB" id="A0AAJ6QQS5"/>
<dbReference type="PANTHER" id="PTHR13206:SF0">
    <property type="entry name" value="E3 UBIQUITIN-PROTEIN LIGASE FANCL"/>
    <property type="match status" value="1"/>
</dbReference>